<dbReference type="InterPro" id="IPR036116">
    <property type="entry name" value="FN3_sf"/>
</dbReference>
<dbReference type="InterPro" id="IPR024301">
    <property type="entry name" value="Amidase_6"/>
</dbReference>
<dbReference type="EMBL" id="JBIRWE010000008">
    <property type="protein sequence ID" value="MFI1966196.1"/>
    <property type="molecule type" value="Genomic_DNA"/>
</dbReference>
<dbReference type="CDD" id="cd00063">
    <property type="entry name" value="FN3"/>
    <property type="match status" value="1"/>
</dbReference>
<dbReference type="RefSeq" id="WP_157859266.1">
    <property type="nucleotide sequence ID" value="NZ_JBIRWE010000008.1"/>
</dbReference>
<evidence type="ECO:0000259" key="3">
    <source>
        <dbReference type="PROSITE" id="PS50853"/>
    </source>
</evidence>
<accession>A0ABW7UWB6</accession>
<comment type="caution">
    <text evidence="4">The sequence shown here is derived from an EMBL/GenBank/DDBJ whole genome shotgun (WGS) entry which is preliminary data.</text>
</comment>
<dbReference type="PROSITE" id="PS50853">
    <property type="entry name" value="FN3"/>
    <property type="match status" value="1"/>
</dbReference>
<dbReference type="SMART" id="SM00060">
    <property type="entry name" value="FN3"/>
    <property type="match status" value="1"/>
</dbReference>
<name>A0ABW7UWB6_9ACTN</name>
<evidence type="ECO:0000313" key="5">
    <source>
        <dbReference type="Proteomes" id="UP001611548"/>
    </source>
</evidence>
<protein>
    <submittedName>
        <fullName evidence="4">Amidase domain-containing protein</fullName>
    </submittedName>
</protein>
<dbReference type="NCBIfam" id="NF033679">
    <property type="entry name" value="DNRLRE_dom"/>
    <property type="match status" value="1"/>
</dbReference>
<evidence type="ECO:0000256" key="1">
    <source>
        <dbReference type="ARBA" id="ARBA00023295"/>
    </source>
</evidence>
<keyword evidence="1" id="KW-0326">Glycosidase</keyword>
<proteinExistence type="predicted"/>
<dbReference type="SUPFAM" id="SSF49265">
    <property type="entry name" value="Fibronectin type III"/>
    <property type="match status" value="1"/>
</dbReference>
<dbReference type="InterPro" id="IPR003961">
    <property type="entry name" value="FN3_dom"/>
</dbReference>
<organism evidence="4 5">
    <name type="scientific">Streptomyces pathocidini</name>
    <dbReference type="NCBI Taxonomy" id="1650571"/>
    <lineage>
        <taxon>Bacteria</taxon>
        <taxon>Bacillati</taxon>
        <taxon>Actinomycetota</taxon>
        <taxon>Actinomycetes</taxon>
        <taxon>Kitasatosporales</taxon>
        <taxon>Streptomycetaceae</taxon>
        <taxon>Streptomyces</taxon>
    </lineage>
</organism>
<keyword evidence="5" id="KW-1185">Reference proteome</keyword>
<gene>
    <name evidence="4" type="ORF">ACH429_19175</name>
</gene>
<feature type="domain" description="Fibronectin type-III" evidence="3">
    <location>
        <begin position="153"/>
        <end position="247"/>
    </location>
</feature>
<reference evidence="4 5" key="1">
    <citation type="submission" date="2024-10" db="EMBL/GenBank/DDBJ databases">
        <title>The Natural Products Discovery Center: Release of the First 8490 Sequenced Strains for Exploring Actinobacteria Biosynthetic Diversity.</title>
        <authorList>
            <person name="Kalkreuter E."/>
            <person name="Kautsar S.A."/>
            <person name="Yang D."/>
            <person name="Bader C.D."/>
            <person name="Teijaro C.N."/>
            <person name="Fluegel L."/>
            <person name="Davis C.M."/>
            <person name="Simpson J.R."/>
            <person name="Lauterbach L."/>
            <person name="Steele A.D."/>
            <person name="Gui C."/>
            <person name="Meng S."/>
            <person name="Li G."/>
            <person name="Viehrig K."/>
            <person name="Ye F."/>
            <person name="Su P."/>
            <person name="Kiefer A.F."/>
            <person name="Nichols A."/>
            <person name="Cepeda A.J."/>
            <person name="Yan W."/>
            <person name="Fan B."/>
            <person name="Jiang Y."/>
            <person name="Adhikari A."/>
            <person name="Zheng C.-J."/>
            <person name="Schuster L."/>
            <person name="Cowan T.M."/>
            <person name="Smanski M.J."/>
            <person name="Chevrette M.G."/>
            <person name="De Carvalho L.P.S."/>
            <person name="Shen B."/>
        </authorList>
    </citation>
    <scope>NUCLEOTIDE SEQUENCE [LARGE SCALE GENOMIC DNA]</scope>
    <source>
        <strain evidence="4 5">NPDC020327</strain>
    </source>
</reference>
<keyword evidence="1" id="KW-0378">Hydrolase</keyword>
<dbReference type="Proteomes" id="UP001611548">
    <property type="component" value="Unassembled WGS sequence"/>
</dbReference>
<sequence>MSVHRCTVRRRRNVWFKPDLSAVPTGARITDARLKLHRADCGREAVEDASCTEPAATVRDLAEAWDPTRSGQALAAAANEEPLLADDELPTALADLNLGSLVADWLHETDNYGLSLQLGDEKTSAPGVVYHSSRATDPALRPVLTVSYIPSGAPGSPEEVKAVPADHGLLATWNPPTELGSATDGLTYIVVVHHAGTEVARATTEDTRAVFDGLTNGADHTVTVTATSGHGTSKAAVSTGVKPTAVTSQERYAQAVRDYFAARAGILKGTYTTIEQAAASSPHGPMFRELLAQQLPELNRRREAYARHERRFTEVATAFDDVLTGPGPDNTVIVRGTVTERSVLTHTDGTQEPEDGELSGRFVFADGSLRMEADDAAVEVTLPTTSAAVRDASVAPPAEESVEDIAGADEEAPLIELDADGMLADEPVPASTVTTAALHTMLRAAPDAGGTAGWAKRNVRIKWDYRTDCANFVSKALHWGGKMQQRRGGRKNQSRWFRNNIGSKRLDSYTWAGAANLRQHLKNYRGGREISRYNVRAGDVIFAFYRSDRQWNHAGIVTGASRGSVSITQHGSKNNTTLNQWLKNKDITSVSIIRPGRRS</sequence>
<evidence type="ECO:0000256" key="2">
    <source>
        <dbReference type="ARBA" id="ARBA00023326"/>
    </source>
</evidence>
<dbReference type="InterPro" id="IPR013783">
    <property type="entry name" value="Ig-like_fold"/>
</dbReference>
<keyword evidence="2" id="KW-0119">Carbohydrate metabolism</keyword>
<dbReference type="Gene3D" id="2.60.40.10">
    <property type="entry name" value="Immunoglobulins"/>
    <property type="match status" value="1"/>
</dbReference>
<dbReference type="Pfam" id="PF12671">
    <property type="entry name" value="Amidase_6"/>
    <property type="match status" value="1"/>
</dbReference>
<evidence type="ECO:0000313" key="4">
    <source>
        <dbReference type="EMBL" id="MFI1966196.1"/>
    </source>
</evidence>
<keyword evidence="2" id="KW-0624">Polysaccharide degradation</keyword>